<sequence length="231" mass="24114">MPGCRLWVASAARTVRCDDRLTLWAPSGCASSREGASGLVFSATRSGRHRSDDASCGVRGNFGAGREGRLTAKQRGRSVVIAHVEVRCAAAHVTADAERLALLPWVVSVYEVAGEFDLLLTAGAVDLPGVRRALRDDVSSLPGVGEVRSRVTMTQYGEGATGGCGPCRTPTGCVCRSGHRVAASRSATPDMTGTPRRTSNCWPSWGGTAGSVTVHSVSYWASASTPLPAGR</sequence>
<dbReference type="Proteomes" id="UP000326907">
    <property type="component" value="Unassembled WGS sequence"/>
</dbReference>
<name>A0A5N5EM89_9ACTN</name>
<evidence type="ECO:0000313" key="2">
    <source>
        <dbReference type="EMBL" id="KAB2592006.1"/>
    </source>
</evidence>
<dbReference type="SUPFAM" id="SSF54909">
    <property type="entry name" value="Dimeric alpha+beta barrel"/>
    <property type="match status" value="1"/>
</dbReference>
<dbReference type="AlphaFoldDB" id="A0A5N5EM89"/>
<dbReference type="InterPro" id="IPR019887">
    <property type="entry name" value="Tscrpt_reg_AsnC/Lrp_C"/>
</dbReference>
<evidence type="ECO:0000313" key="3">
    <source>
        <dbReference type="Proteomes" id="UP000326907"/>
    </source>
</evidence>
<dbReference type="Gene3D" id="3.30.70.920">
    <property type="match status" value="1"/>
</dbReference>
<dbReference type="Pfam" id="PF01037">
    <property type="entry name" value="AsnC_trans_reg"/>
    <property type="match status" value="1"/>
</dbReference>
<protein>
    <recommendedName>
        <fullName evidence="1">Transcription regulator AsnC/Lrp ligand binding domain-containing protein</fullName>
    </recommendedName>
</protein>
<proteinExistence type="predicted"/>
<accession>A0A5N5EM89</accession>
<dbReference type="EMBL" id="VYUA01000010">
    <property type="protein sequence ID" value="KAB2592006.1"/>
    <property type="molecule type" value="Genomic_DNA"/>
</dbReference>
<dbReference type="InterPro" id="IPR011008">
    <property type="entry name" value="Dimeric_a/b-barrel"/>
</dbReference>
<feature type="domain" description="Transcription regulator AsnC/Lrp ligand binding" evidence="1">
    <location>
        <begin position="84"/>
        <end position="153"/>
    </location>
</feature>
<keyword evidence="3" id="KW-1185">Reference proteome</keyword>
<organism evidence="2 3">
    <name type="scientific">Streptomyces arboris</name>
    <dbReference type="NCBI Taxonomy" id="2600619"/>
    <lineage>
        <taxon>Bacteria</taxon>
        <taxon>Bacillati</taxon>
        <taxon>Actinomycetota</taxon>
        <taxon>Actinomycetes</taxon>
        <taxon>Kitasatosporales</taxon>
        <taxon>Streptomycetaceae</taxon>
        <taxon>Streptomyces</taxon>
    </lineage>
</organism>
<gene>
    <name evidence="2" type="ORF">F5983_13675</name>
</gene>
<comment type="caution">
    <text evidence="2">The sequence shown here is derived from an EMBL/GenBank/DDBJ whole genome shotgun (WGS) entry which is preliminary data.</text>
</comment>
<reference evidence="2 3" key="1">
    <citation type="submission" date="2019-09" db="EMBL/GenBank/DDBJ databases">
        <authorList>
            <person name="Liu P."/>
        </authorList>
    </citation>
    <scope>NUCLEOTIDE SEQUENCE [LARGE SCALE GENOMIC DNA]</scope>
    <source>
        <strain evidence="2 3">TRM68085</strain>
    </source>
</reference>
<evidence type="ECO:0000259" key="1">
    <source>
        <dbReference type="Pfam" id="PF01037"/>
    </source>
</evidence>